<sequence>MNYCVVGDVHGEYKALINLVA</sequence>
<protein>
    <submittedName>
        <fullName evidence="1">Uncharacterized protein</fullName>
    </submittedName>
</protein>
<dbReference type="AlphaFoldDB" id="A0A6S6TGG8"/>
<feature type="non-terminal residue" evidence="1">
    <location>
        <position position="21"/>
    </location>
</feature>
<dbReference type="EMBL" id="CACVAS010000070">
    <property type="protein sequence ID" value="CAA6815589.1"/>
    <property type="molecule type" value="Genomic_DNA"/>
</dbReference>
<organism evidence="1">
    <name type="scientific">uncultured Sulfurovum sp</name>
    <dbReference type="NCBI Taxonomy" id="269237"/>
    <lineage>
        <taxon>Bacteria</taxon>
        <taxon>Pseudomonadati</taxon>
        <taxon>Campylobacterota</taxon>
        <taxon>Epsilonproteobacteria</taxon>
        <taxon>Campylobacterales</taxon>
        <taxon>Sulfurovaceae</taxon>
        <taxon>Sulfurovum</taxon>
        <taxon>environmental samples</taxon>
    </lineage>
</organism>
<proteinExistence type="predicted"/>
<name>A0A6S6TGG8_9BACT</name>
<reference evidence="1" key="1">
    <citation type="submission" date="2020-01" db="EMBL/GenBank/DDBJ databases">
        <authorList>
            <person name="Meier V. D."/>
            <person name="Meier V D."/>
        </authorList>
    </citation>
    <scope>NUCLEOTIDE SEQUENCE</scope>
    <source>
        <strain evidence="1">HLG_WM_MAG_01</strain>
    </source>
</reference>
<accession>A0A6S6TGG8</accession>
<gene>
    <name evidence="1" type="ORF">HELGO_WM92182</name>
</gene>
<evidence type="ECO:0000313" key="1">
    <source>
        <dbReference type="EMBL" id="CAA6815589.1"/>
    </source>
</evidence>